<sequence length="77" mass="8433">MTSTSQYEVEDVQDLLGQVVPFHLSPGIIVLSYVISLCGAISTLELMNRRTSRKGLYNHLLLFGAAISMGGVSIWCM</sequence>
<evidence type="ECO:0000256" key="1">
    <source>
        <dbReference type="SAM" id="Phobius"/>
    </source>
</evidence>
<reference evidence="2" key="2">
    <citation type="submission" date="2023-06" db="EMBL/GenBank/DDBJ databases">
        <authorList>
            <consortium name="Lawrence Berkeley National Laboratory"/>
            <person name="Mondo S.J."/>
            <person name="Hensen N."/>
            <person name="Bonometti L."/>
            <person name="Westerberg I."/>
            <person name="Brannstrom I.O."/>
            <person name="Guillou S."/>
            <person name="Cros-Aarteil S."/>
            <person name="Calhoun S."/>
            <person name="Haridas S."/>
            <person name="Kuo A."/>
            <person name="Pangilinan J."/>
            <person name="Riley R."/>
            <person name="Labutti K."/>
            <person name="Andreopoulos B."/>
            <person name="Lipzen A."/>
            <person name="Chen C."/>
            <person name="Yanf M."/>
            <person name="Daum C."/>
            <person name="Ng V."/>
            <person name="Clum A."/>
            <person name="Steindorff A."/>
            <person name="Ohm R."/>
            <person name="Martin F."/>
            <person name="Silar P."/>
            <person name="Natvig D."/>
            <person name="Lalanne C."/>
            <person name="Gautier V."/>
            <person name="Ament-Velasquez S.L."/>
            <person name="Kruys A."/>
            <person name="Hutchinson M.I."/>
            <person name="Powell A.J."/>
            <person name="Barry K."/>
            <person name="Miller A.N."/>
            <person name="Grigoriev I.V."/>
            <person name="Debuchy R."/>
            <person name="Gladieux P."/>
            <person name="Thoren M.H."/>
            <person name="Johannesson H."/>
        </authorList>
    </citation>
    <scope>NUCLEOTIDE SEQUENCE</scope>
    <source>
        <strain evidence="2">CBS 626.80</strain>
    </source>
</reference>
<name>A0AAN6SCV8_9PEZI</name>
<keyword evidence="1" id="KW-1133">Transmembrane helix</keyword>
<protein>
    <submittedName>
        <fullName evidence="2">Uncharacterized protein</fullName>
    </submittedName>
</protein>
<dbReference type="PANTHER" id="PTHR35152:SF1">
    <property type="entry name" value="DOMAIN SIGNALLING PROTEIN, PUTATIVE (AFU_ORTHOLOGUE AFUA_5G11310)-RELATED"/>
    <property type="match status" value="1"/>
</dbReference>
<feature type="transmembrane region" description="Helical" evidence="1">
    <location>
        <begin position="20"/>
        <end position="44"/>
    </location>
</feature>
<evidence type="ECO:0000313" key="2">
    <source>
        <dbReference type="EMBL" id="KAK3948979.1"/>
    </source>
</evidence>
<feature type="transmembrane region" description="Helical" evidence="1">
    <location>
        <begin position="56"/>
        <end position="75"/>
    </location>
</feature>
<evidence type="ECO:0000313" key="3">
    <source>
        <dbReference type="Proteomes" id="UP001303222"/>
    </source>
</evidence>
<reference evidence="2" key="1">
    <citation type="journal article" date="2023" name="Mol. Phylogenet. Evol.">
        <title>Genome-scale phylogeny and comparative genomics of the fungal order Sordariales.</title>
        <authorList>
            <person name="Hensen N."/>
            <person name="Bonometti L."/>
            <person name="Westerberg I."/>
            <person name="Brannstrom I.O."/>
            <person name="Guillou S."/>
            <person name="Cros-Aarteil S."/>
            <person name="Calhoun S."/>
            <person name="Haridas S."/>
            <person name="Kuo A."/>
            <person name="Mondo S."/>
            <person name="Pangilinan J."/>
            <person name="Riley R."/>
            <person name="LaButti K."/>
            <person name="Andreopoulos B."/>
            <person name="Lipzen A."/>
            <person name="Chen C."/>
            <person name="Yan M."/>
            <person name="Daum C."/>
            <person name="Ng V."/>
            <person name="Clum A."/>
            <person name="Steindorff A."/>
            <person name="Ohm R.A."/>
            <person name="Martin F."/>
            <person name="Silar P."/>
            <person name="Natvig D.O."/>
            <person name="Lalanne C."/>
            <person name="Gautier V."/>
            <person name="Ament-Velasquez S.L."/>
            <person name="Kruys A."/>
            <person name="Hutchinson M.I."/>
            <person name="Powell A.J."/>
            <person name="Barry K."/>
            <person name="Miller A.N."/>
            <person name="Grigoriev I.V."/>
            <person name="Debuchy R."/>
            <person name="Gladieux P."/>
            <person name="Hiltunen Thoren M."/>
            <person name="Johannesson H."/>
        </authorList>
    </citation>
    <scope>NUCLEOTIDE SEQUENCE</scope>
    <source>
        <strain evidence="2">CBS 626.80</strain>
    </source>
</reference>
<dbReference type="AlphaFoldDB" id="A0AAN6SCV8"/>
<accession>A0AAN6SCV8</accession>
<organism evidence="2 3">
    <name type="scientific">Pseudoneurospora amorphoporcata</name>
    <dbReference type="NCBI Taxonomy" id="241081"/>
    <lineage>
        <taxon>Eukaryota</taxon>
        <taxon>Fungi</taxon>
        <taxon>Dikarya</taxon>
        <taxon>Ascomycota</taxon>
        <taxon>Pezizomycotina</taxon>
        <taxon>Sordariomycetes</taxon>
        <taxon>Sordariomycetidae</taxon>
        <taxon>Sordariales</taxon>
        <taxon>Sordariaceae</taxon>
        <taxon>Pseudoneurospora</taxon>
    </lineage>
</organism>
<keyword evidence="3" id="KW-1185">Reference proteome</keyword>
<dbReference type="Proteomes" id="UP001303222">
    <property type="component" value="Unassembled WGS sequence"/>
</dbReference>
<keyword evidence="1" id="KW-0812">Transmembrane</keyword>
<dbReference type="PANTHER" id="PTHR35152">
    <property type="entry name" value="DOMAIN SIGNALLING PROTEIN, PUTATIVE (AFU_ORTHOLOGUE AFUA_5G11310)-RELATED"/>
    <property type="match status" value="1"/>
</dbReference>
<comment type="caution">
    <text evidence="2">The sequence shown here is derived from an EMBL/GenBank/DDBJ whole genome shotgun (WGS) entry which is preliminary data.</text>
</comment>
<feature type="non-terminal residue" evidence="2">
    <location>
        <position position="77"/>
    </location>
</feature>
<proteinExistence type="predicted"/>
<keyword evidence="1" id="KW-0472">Membrane</keyword>
<gene>
    <name evidence="2" type="ORF">QBC32DRAFT_45883</name>
</gene>
<dbReference type="EMBL" id="MU859235">
    <property type="protein sequence ID" value="KAK3948979.1"/>
    <property type="molecule type" value="Genomic_DNA"/>
</dbReference>